<evidence type="ECO:0000313" key="1">
    <source>
        <dbReference type="EMBL" id="MFL0250630.1"/>
    </source>
</evidence>
<proteinExistence type="predicted"/>
<dbReference type="EMBL" id="JBJIAA010000007">
    <property type="protein sequence ID" value="MFL0250630.1"/>
    <property type="molecule type" value="Genomic_DNA"/>
</dbReference>
<sequence>MSKNGSNKEYLFSLYSAKLNSRRLEETLKLNFDAIALEKWHEGRRVDISGVDKNGTNVLIDWCLKDFDKEHYMQIKSLISIVSKEYKSLIVAGATSFKNASYVMGLIQEVISENKNIELIFLEINSEVIPILQEVNNMDCLEQIENLSKLNSINNHFKVVRAIKNYNNDETISAKVIEYKNYDYKQRLLYDILERLREDSPHINLYTYKKIIGNSFFIGGGMAEITYKVTWDRRNRLVCEATFTNKKGKEVYYKLLEKKADIDNYMDYMITWNDNPLKIFTYINPLSYIDKNRMVKYFSRIVRKYIYGLHKFIIEEIKNIQNDI</sequence>
<evidence type="ECO:0008006" key="3">
    <source>
        <dbReference type="Google" id="ProtNLM"/>
    </source>
</evidence>
<comment type="caution">
    <text evidence="1">The sequence shown here is derived from an EMBL/GenBank/DDBJ whole genome shotgun (WGS) entry which is preliminary data.</text>
</comment>
<evidence type="ECO:0000313" key="2">
    <source>
        <dbReference type="Proteomes" id="UP001623592"/>
    </source>
</evidence>
<dbReference type="RefSeq" id="WP_406787295.1">
    <property type="nucleotide sequence ID" value="NZ_JBJIAA010000007.1"/>
</dbReference>
<accession>A0ABW8TDY7</accession>
<protein>
    <recommendedName>
        <fullName evidence="3">DUF4268 domain-containing protein</fullName>
    </recommendedName>
</protein>
<dbReference type="Proteomes" id="UP001623592">
    <property type="component" value="Unassembled WGS sequence"/>
</dbReference>
<name>A0ABW8TDY7_9CLOT</name>
<gene>
    <name evidence="1" type="ORF">ACJDT4_09380</name>
</gene>
<keyword evidence="2" id="KW-1185">Reference proteome</keyword>
<reference evidence="1 2" key="1">
    <citation type="submission" date="2024-11" db="EMBL/GenBank/DDBJ databases">
        <authorList>
            <person name="Heng Y.C."/>
            <person name="Lim A.C.H."/>
            <person name="Lee J.K.Y."/>
            <person name="Kittelmann S."/>
        </authorList>
    </citation>
    <scope>NUCLEOTIDE SEQUENCE [LARGE SCALE GENOMIC DNA]</scope>
    <source>
        <strain evidence="1 2">WILCCON 0114</strain>
    </source>
</reference>
<organism evidence="1 2">
    <name type="scientific">Clostridium neuense</name>
    <dbReference type="NCBI Taxonomy" id="1728934"/>
    <lineage>
        <taxon>Bacteria</taxon>
        <taxon>Bacillati</taxon>
        <taxon>Bacillota</taxon>
        <taxon>Clostridia</taxon>
        <taxon>Eubacteriales</taxon>
        <taxon>Clostridiaceae</taxon>
        <taxon>Clostridium</taxon>
    </lineage>
</organism>